<dbReference type="Proteomes" id="UP000294292">
    <property type="component" value="Chromosome"/>
</dbReference>
<dbReference type="NCBIfam" id="TIGR02727">
    <property type="entry name" value="MTHFS_bact"/>
    <property type="match status" value="1"/>
</dbReference>
<dbReference type="AlphaFoldDB" id="A0A4P6ZX00"/>
<keyword evidence="5" id="KW-0479">Metal-binding</keyword>
<protein>
    <recommendedName>
        <fullName evidence="5">5-formyltetrahydrofolate cyclo-ligase</fullName>
        <ecNumber evidence="5">6.3.3.2</ecNumber>
    </recommendedName>
</protein>
<dbReference type="KEGG" id="panc:E2636_07105"/>
<evidence type="ECO:0000313" key="6">
    <source>
        <dbReference type="EMBL" id="QBP40907.1"/>
    </source>
</evidence>
<keyword evidence="3 4" id="KW-0067">ATP-binding</keyword>
<evidence type="ECO:0000313" key="7">
    <source>
        <dbReference type="Proteomes" id="UP000294292"/>
    </source>
</evidence>
<name>A0A4P6ZX00_9BACL</name>
<evidence type="ECO:0000256" key="3">
    <source>
        <dbReference type="ARBA" id="ARBA00022840"/>
    </source>
</evidence>
<dbReference type="GO" id="GO:0035999">
    <property type="term" value="P:tetrahydrofolate interconversion"/>
    <property type="evidence" value="ECO:0007669"/>
    <property type="project" value="TreeGrafter"/>
</dbReference>
<feature type="binding site" evidence="4">
    <location>
        <position position="49"/>
    </location>
    <ligand>
        <name>substrate</name>
    </ligand>
</feature>
<sequence>MEKSILRKITLQVLNNLDLLEHQQNSHKIHKKILVEESIKKAQVIGITLSSFPEVDTWGLIEELWKRGKRVAVPKCEPLTRGMTFYEIESFDQLEVVYMKLNEPIPNVTKKVEASQIGVLIVPGVVFNKKGYRIGFGGGYYDRFLSGYEGTTIALAFTSQIVEEVPVERYDLPVEYILTESTRIECSKI</sequence>
<evidence type="ECO:0000256" key="2">
    <source>
        <dbReference type="ARBA" id="ARBA00022741"/>
    </source>
</evidence>
<dbReference type="GO" id="GO:0030272">
    <property type="term" value="F:5-formyltetrahydrofolate cyclo-ligase activity"/>
    <property type="evidence" value="ECO:0007669"/>
    <property type="project" value="UniProtKB-EC"/>
</dbReference>
<feature type="binding site" evidence="4">
    <location>
        <begin position="3"/>
        <end position="7"/>
    </location>
    <ligand>
        <name>ATP</name>
        <dbReference type="ChEBI" id="CHEBI:30616"/>
    </ligand>
</feature>
<comment type="cofactor">
    <cofactor evidence="5">
        <name>Mg(2+)</name>
        <dbReference type="ChEBI" id="CHEBI:18420"/>
    </cofactor>
</comment>
<keyword evidence="2 4" id="KW-0547">Nucleotide-binding</keyword>
<dbReference type="InterPro" id="IPR037171">
    <property type="entry name" value="NagB/RpiA_transferase-like"/>
</dbReference>
<keyword evidence="7" id="KW-1185">Reference proteome</keyword>
<dbReference type="RefSeq" id="WP_134209576.1">
    <property type="nucleotide sequence ID" value="NZ_CP038015.1"/>
</dbReference>
<dbReference type="Pfam" id="PF01812">
    <property type="entry name" value="5-FTHF_cyc-lig"/>
    <property type="match status" value="1"/>
</dbReference>
<dbReference type="InterPro" id="IPR024185">
    <property type="entry name" value="FTHF_cligase-like_sf"/>
</dbReference>
<gene>
    <name evidence="6" type="ORF">E2636_07105</name>
</gene>
<organism evidence="6 7">
    <name type="scientific">Paenisporosarcina antarctica</name>
    <dbReference type="NCBI Taxonomy" id="417367"/>
    <lineage>
        <taxon>Bacteria</taxon>
        <taxon>Bacillati</taxon>
        <taxon>Bacillota</taxon>
        <taxon>Bacilli</taxon>
        <taxon>Bacillales</taxon>
        <taxon>Caryophanaceae</taxon>
        <taxon>Paenisporosarcina</taxon>
    </lineage>
</organism>
<keyword evidence="6" id="KW-0436">Ligase</keyword>
<dbReference type="EC" id="6.3.3.2" evidence="5"/>
<dbReference type="GO" id="GO:0046872">
    <property type="term" value="F:metal ion binding"/>
    <property type="evidence" value="ECO:0007669"/>
    <property type="project" value="UniProtKB-KW"/>
</dbReference>
<accession>A0A4P6ZX00</accession>
<evidence type="ECO:0000256" key="4">
    <source>
        <dbReference type="PIRSR" id="PIRSR006806-1"/>
    </source>
</evidence>
<reference evidence="6 7" key="1">
    <citation type="submission" date="2019-03" db="EMBL/GenBank/DDBJ databases">
        <title>Complete genome sequence of Paenisporosarcina antarctica CGMCC 1.6503T.</title>
        <authorList>
            <person name="Rong J.-C."/>
            <person name="Chi N.-Y."/>
            <person name="Zhang Q.-F."/>
        </authorList>
    </citation>
    <scope>NUCLEOTIDE SEQUENCE [LARGE SCALE GENOMIC DNA]</scope>
    <source>
        <strain evidence="6 7">CGMCC 1.6503</strain>
    </source>
</reference>
<dbReference type="OrthoDB" id="9801938at2"/>
<dbReference type="PANTHER" id="PTHR23407:SF1">
    <property type="entry name" value="5-FORMYLTETRAHYDROFOLATE CYCLO-LIGASE"/>
    <property type="match status" value="1"/>
</dbReference>
<evidence type="ECO:0000256" key="5">
    <source>
        <dbReference type="RuleBase" id="RU361279"/>
    </source>
</evidence>
<comment type="catalytic activity">
    <reaction evidence="5">
        <text>(6S)-5-formyl-5,6,7,8-tetrahydrofolate + ATP = (6R)-5,10-methenyltetrahydrofolate + ADP + phosphate</text>
        <dbReference type="Rhea" id="RHEA:10488"/>
        <dbReference type="ChEBI" id="CHEBI:30616"/>
        <dbReference type="ChEBI" id="CHEBI:43474"/>
        <dbReference type="ChEBI" id="CHEBI:57455"/>
        <dbReference type="ChEBI" id="CHEBI:57457"/>
        <dbReference type="ChEBI" id="CHEBI:456216"/>
        <dbReference type="EC" id="6.3.3.2"/>
    </reaction>
</comment>
<feature type="binding site" evidence="4">
    <location>
        <begin position="133"/>
        <end position="141"/>
    </location>
    <ligand>
        <name>ATP</name>
        <dbReference type="ChEBI" id="CHEBI:30616"/>
    </ligand>
</feature>
<proteinExistence type="inferred from homology"/>
<dbReference type="SUPFAM" id="SSF100950">
    <property type="entry name" value="NagB/RpiA/CoA transferase-like"/>
    <property type="match status" value="1"/>
</dbReference>
<feature type="binding site" evidence="4">
    <location>
        <position position="54"/>
    </location>
    <ligand>
        <name>substrate</name>
    </ligand>
</feature>
<keyword evidence="5" id="KW-0460">Magnesium</keyword>
<evidence type="ECO:0000256" key="1">
    <source>
        <dbReference type="ARBA" id="ARBA00010638"/>
    </source>
</evidence>
<dbReference type="GO" id="GO:0009396">
    <property type="term" value="P:folic acid-containing compound biosynthetic process"/>
    <property type="evidence" value="ECO:0007669"/>
    <property type="project" value="TreeGrafter"/>
</dbReference>
<dbReference type="Gene3D" id="3.40.50.10420">
    <property type="entry name" value="NagB/RpiA/CoA transferase-like"/>
    <property type="match status" value="1"/>
</dbReference>
<dbReference type="PIRSF" id="PIRSF006806">
    <property type="entry name" value="FTHF_cligase"/>
    <property type="match status" value="1"/>
</dbReference>
<dbReference type="InterPro" id="IPR002698">
    <property type="entry name" value="FTHF_cligase"/>
</dbReference>
<dbReference type="GO" id="GO:0005524">
    <property type="term" value="F:ATP binding"/>
    <property type="evidence" value="ECO:0007669"/>
    <property type="project" value="UniProtKB-KW"/>
</dbReference>
<dbReference type="EMBL" id="CP038015">
    <property type="protein sequence ID" value="QBP40907.1"/>
    <property type="molecule type" value="Genomic_DNA"/>
</dbReference>
<comment type="similarity">
    <text evidence="1 5">Belongs to the 5-formyltetrahydrofolate cyclo-ligase family.</text>
</comment>
<dbReference type="PANTHER" id="PTHR23407">
    <property type="entry name" value="ATPASE INHIBITOR/5-FORMYLTETRAHYDROFOLATE CYCLO-LIGASE"/>
    <property type="match status" value="1"/>
</dbReference>